<feature type="domain" description="Mce/MlaD" evidence="2">
    <location>
        <begin position="38"/>
        <end position="112"/>
    </location>
</feature>
<feature type="transmembrane region" description="Helical" evidence="1">
    <location>
        <begin position="12"/>
        <end position="31"/>
    </location>
</feature>
<reference evidence="4" key="1">
    <citation type="journal article" date="2019" name="Int. J. Syst. Evol. Microbiol.">
        <title>The Global Catalogue of Microorganisms (GCM) 10K type strain sequencing project: providing services to taxonomists for standard genome sequencing and annotation.</title>
        <authorList>
            <consortium name="The Broad Institute Genomics Platform"/>
            <consortium name="The Broad Institute Genome Sequencing Center for Infectious Disease"/>
            <person name="Wu L."/>
            <person name="Ma J."/>
        </authorList>
    </citation>
    <scope>NUCLEOTIDE SEQUENCE [LARGE SCALE GENOMIC DNA]</scope>
    <source>
        <strain evidence="4">JCM 17759</strain>
    </source>
</reference>
<keyword evidence="1" id="KW-0472">Membrane</keyword>
<protein>
    <recommendedName>
        <fullName evidence="2">Mce/MlaD domain-containing protein</fullName>
    </recommendedName>
</protein>
<organism evidence="3 4">
    <name type="scientific">Novipirellula rosea</name>
    <dbReference type="NCBI Taxonomy" id="1031540"/>
    <lineage>
        <taxon>Bacteria</taxon>
        <taxon>Pseudomonadati</taxon>
        <taxon>Planctomycetota</taxon>
        <taxon>Planctomycetia</taxon>
        <taxon>Pirellulales</taxon>
        <taxon>Pirellulaceae</taxon>
        <taxon>Novipirellula</taxon>
    </lineage>
</organism>
<dbReference type="Pfam" id="PF02470">
    <property type="entry name" value="MlaD"/>
    <property type="match status" value="1"/>
</dbReference>
<accession>A0ABP8N1Q4</accession>
<keyword evidence="1" id="KW-1133">Transmembrane helix</keyword>
<evidence type="ECO:0000256" key="1">
    <source>
        <dbReference type="SAM" id="Phobius"/>
    </source>
</evidence>
<dbReference type="PANTHER" id="PTHR33371:SF4">
    <property type="entry name" value="INTERMEMBRANE PHOSPHOLIPID TRANSPORT SYSTEM BINDING PROTEIN MLAD"/>
    <property type="match status" value="1"/>
</dbReference>
<sequence>MDDNKLRFGVGVLVVSSIGIGIILTFLFGAFPNVLNQDYTLLVEFPSAEGVSPNTAVLRDGVRIGRVDEISLLPEGGVLVSLAMDSSKPIDRHYIPTIGNSSLVTGDAAIEFVRATEQELEKALGGKMELVNTRFAHEDYLDYGKKSKNPLNTLYSMEGQMLETMESIRKAGDSIALAGDNVNQLAVEVKNTVGGADQNMDRLAQEAVETLEEFQGAIRDVRKTVGNPLIQDGLERSMAQLPELLMNAQKTLDSTRETFESFRRVGDRFERVGATAEETIATAQRSVASFDRTMMNVEKFTQPLGERSGELIEQVLRTLASADVALAELETLGRAVNNSDGSFKRFLEDDEIYWQVRRTIENIEQASARIRPIMDDVRIFSDKIARDPRELGVRGALSKRPSGAGFK</sequence>
<dbReference type="EMBL" id="BAABGA010000046">
    <property type="protein sequence ID" value="GAA4458594.1"/>
    <property type="molecule type" value="Genomic_DNA"/>
</dbReference>
<evidence type="ECO:0000313" key="3">
    <source>
        <dbReference type="EMBL" id="GAA4458594.1"/>
    </source>
</evidence>
<name>A0ABP8N1Q4_9BACT</name>
<evidence type="ECO:0000259" key="2">
    <source>
        <dbReference type="Pfam" id="PF02470"/>
    </source>
</evidence>
<gene>
    <name evidence="3" type="ORF">GCM10023156_36980</name>
</gene>
<keyword evidence="4" id="KW-1185">Reference proteome</keyword>
<dbReference type="PANTHER" id="PTHR33371">
    <property type="entry name" value="INTERMEMBRANE PHOSPHOLIPID TRANSPORT SYSTEM BINDING PROTEIN MLAD-RELATED"/>
    <property type="match status" value="1"/>
</dbReference>
<evidence type="ECO:0000313" key="4">
    <source>
        <dbReference type="Proteomes" id="UP001500840"/>
    </source>
</evidence>
<proteinExistence type="predicted"/>
<dbReference type="RefSeq" id="WP_339940703.1">
    <property type="nucleotide sequence ID" value="NZ_BAABGA010000046.1"/>
</dbReference>
<comment type="caution">
    <text evidence="3">The sequence shown here is derived from an EMBL/GenBank/DDBJ whole genome shotgun (WGS) entry which is preliminary data.</text>
</comment>
<keyword evidence="1" id="KW-0812">Transmembrane</keyword>
<dbReference type="InterPro" id="IPR003399">
    <property type="entry name" value="Mce/MlaD"/>
</dbReference>
<dbReference type="Proteomes" id="UP001500840">
    <property type="component" value="Unassembled WGS sequence"/>
</dbReference>
<dbReference type="InterPro" id="IPR052336">
    <property type="entry name" value="MlaD_Phospholipid_Transporter"/>
</dbReference>